<proteinExistence type="evidence at transcript level"/>
<protein>
    <submittedName>
        <fullName evidence="1">Uncharacterized protein</fullName>
    </submittedName>
</protein>
<reference evidence="1" key="1">
    <citation type="journal article" date="2009" name="PLoS Genet.">
        <title>Sequencing, mapping, and analysis of 27,455 maize full-length cDNAs.</title>
        <authorList>
            <person name="Soderlund C."/>
            <person name="Descour A."/>
            <person name="Kudrna D."/>
            <person name="Bomhoff M."/>
            <person name="Boyd L."/>
            <person name="Currie J."/>
            <person name="Angelova A."/>
            <person name="Collura K."/>
            <person name="Wissotski M."/>
            <person name="Ashley E."/>
            <person name="Morrow D."/>
            <person name="Fernandes J."/>
            <person name="Walbot V."/>
            <person name="Yu Y."/>
        </authorList>
    </citation>
    <scope>NUCLEOTIDE SEQUENCE</scope>
    <source>
        <strain evidence="1">B73</strain>
    </source>
</reference>
<name>B8A290_MAIZE</name>
<organism evidence="1">
    <name type="scientific">Zea mays</name>
    <name type="common">Maize</name>
    <dbReference type="NCBI Taxonomy" id="4577"/>
    <lineage>
        <taxon>Eukaryota</taxon>
        <taxon>Viridiplantae</taxon>
        <taxon>Streptophyta</taxon>
        <taxon>Embryophyta</taxon>
        <taxon>Tracheophyta</taxon>
        <taxon>Spermatophyta</taxon>
        <taxon>Magnoliopsida</taxon>
        <taxon>Liliopsida</taxon>
        <taxon>Poales</taxon>
        <taxon>Poaceae</taxon>
        <taxon>PACMAD clade</taxon>
        <taxon>Panicoideae</taxon>
        <taxon>Andropogonodae</taxon>
        <taxon>Andropogoneae</taxon>
        <taxon>Tripsacinae</taxon>
        <taxon>Zea</taxon>
    </lineage>
</organism>
<dbReference type="EMBL" id="BT055682">
    <property type="protein sequence ID" value="ACL54289.1"/>
    <property type="molecule type" value="mRNA"/>
</dbReference>
<dbReference type="AlphaFoldDB" id="B8A290"/>
<accession>B8A290</accession>
<evidence type="ECO:0000313" key="1">
    <source>
        <dbReference type="EMBL" id="ACL54289.1"/>
    </source>
</evidence>
<sequence length="79" mass="9135">MRFQWELDYFLSDVCIPNDRPGVLMRALTESSSGYGFETAWVWNSQSPGHARSLKHCGFKTAFLHICRGRLPHFILFSI</sequence>